<dbReference type="Pfam" id="PF02381">
    <property type="entry name" value="MraZ"/>
    <property type="match status" value="2"/>
</dbReference>
<evidence type="ECO:0000259" key="8">
    <source>
        <dbReference type="PROSITE" id="PS51740"/>
    </source>
</evidence>
<evidence type="ECO:0000256" key="6">
    <source>
        <dbReference type="ARBA" id="ARBA00023163"/>
    </source>
</evidence>
<dbReference type="AlphaFoldDB" id="A0A7M2YYN4"/>
<dbReference type="GO" id="GO:0005737">
    <property type="term" value="C:cytoplasm"/>
    <property type="evidence" value="ECO:0007669"/>
    <property type="project" value="UniProtKB-UniRule"/>
</dbReference>
<evidence type="ECO:0000313" key="10">
    <source>
        <dbReference type="Proteomes" id="UP000254134"/>
    </source>
</evidence>
<dbReference type="InterPro" id="IPR020603">
    <property type="entry name" value="MraZ_dom"/>
</dbReference>
<proteinExistence type="inferred from homology"/>
<dbReference type="Gene3D" id="3.40.1550.20">
    <property type="entry name" value="Transcriptional regulator MraZ domain"/>
    <property type="match status" value="1"/>
</dbReference>
<comment type="caution">
    <text evidence="9">The sequence shown here is derived from an EMBL/GenBank/DDBJ whole genome shotgun (WGS) entry which is preliminary data.</text>
</comment>
<protein>
    <recommendedName>
        <fullName evidence="1 7">Transcriptional regulator MraZ</fullName>
    </recommendedName>
</protein>
<dbReference type="InterPro" id="IPR003444">
    <property type="entry name" value="MraZ"/>
</dbReference>
<dbReference type="CDD" id="cd16321">
    <property type="entry name" value="MraZ_C"/>
    <property type="match status" value="1"/>
</dbReference>
<dbReference type="GO" id="GO:0000976">
    <property type="term" value="F:transcription cis-regulatory region binding"/>
    <property type="evidence" value="ECO:0007669"/>
    <property type="project" value="TreeGrafter"/>
</dbReference>
<dbReference type="HAMAP" id="MF_01008">
    <property type="entry name" value="MraZ"/>
    <property type="match status" value="1"/>
</dbReference>
<organism evidence="9 10">
    <name type="scientific">Gaiella occulta</name>
    <dbReference type="NCBI Taxonomy" id="1002870"/>
    <lineage>
        <taxon>Bacteria</taxon>
        <taxon>Bacillati</taxon>
        <taxon>Actinomycetota</taxon>
        <taxon>Thermoleophilia</taxon>
        <taxon>Gaiellales</taxon>
        <taxon>Gaiellaceae</taxon>
        <taxon>Gaiella</taxon>
    </lineage>
</organism>
<accession>A0A7M2YYN4</accession>
<name>A0A7M2YYN4_9ACTN</name>
<comment type="similarity">
    <text evidence="7">Belongs to the MraZ family.</text>
</comment>
<dbReference type="InterPro" id="IPR035644">
    <property type="entry name" value="MraZ_C"/>
</dbReference>
<dbReference type="OrthoDB" id="9807753at2"/>
<sequence>MFFGEYEHAIDDKSRLTLPARFRDAMAGGVVLAKGLDGSVDVYPRATWEMNVVERIGRLDPLLPDTRLLQRHFFGGASEDTPDKQGRVHLPAALVRHGKLAKEVTVVGNYDHLEIWDRAAWAERLERIEGSADNVAQRLAEQHG</sequence>
<dbReference type="GO" id="GO:0003700">
    <property type="term" value="F:DNA-binding transcription factor activity"/>
    <property type="evidence" value="ECO:0007669"/>
    <property type="project" value="UniProtKB-UniRule"/>
</dbReference>
<comment type="subcellular location">
    <subcellularLocation>
        <location evidence="7">Cytoplasm</location>
        <location evidence="7">Nucleoid</location>
    </subcellularLocation>
</comment>
<dbReference type="InterPro" id="IPR038619">
    <property type="entry name" value="MraZ_sf"/>
</dbReference>
<dbReference type="SUPFAM" id="SSF89447">
    <property type="entry name" value="AbrB/MazE/MraZ-like"/>
    <property type="match status" value="1"/>
</dbReference>
<keyword evidence="6 7" id="KW-0804">Transcription</keyword>
<feature type="domain" description="SpoVT-AbrB" evidence="8">
    <location>
        <begin position="77"/>
        <end position="120"/>
    </location>
</feature>
<gene>
    <name evidence="7" type="primary">mraZ</name>
    <name evidence="9" type="ORF">Gocc_0786</name>
</gene>
<dbReference type="GO" id="GO:0009295">
    <property type="term" value="C:nucleoid"/>
    <property type="evidence" value="ECO:0007669"/>
    <property type="project" value="UniProtKB-SubCell"/>
</dbReference>
<evidence type="ECO:0000256" key="3">
    <source>
        <dbReference type="ARBA" id="ARBA00022737"/>
    </source>
</evidence>
<dbReference type="InterPro" id="IPR007159">
    <property type="entry name" value="SpoVT-AbrB_dom"/>
</dbReference>
<dbReference type="CDD" id="cd16320">
    <property type="entry name" value="MraZ_N"/>
    <property type="match status" value="1"/>
</dbReference>
<dbReference type="PANTHER" id="PTHR34701:SF1">
    <property type="entry name" value="TRANSCRIPTIONAL REGULATOR MRAZ"/>
    <property type="match status" value="1"/>
</dbReference>
<feature type="domain" description="SpoVT-AbrB" evidence="8">
    <location>
        <begin position="5"/>
        <end position="47"/>
    </location>
</feature>
<dbReference type="PROSITE" id="PS51740">
    <property type="entry name" value="SPOVT_ABRB"/>
    <property type="match status" value="2"/>
</dbReference>
<dbReference type="GO" id="GO:2000143">
    <property type="term" value="P:negative regulation of DNA-templated transcription initiation"/>
    <property type="evidence" value="ECO:0007669"/>
    <property type="project" value="TreeGrafter"/>
</dbReference>
<evidence type="ECO:0000313" key="9">
    <source>
        <dbReference type="EMBL" id="RDI74988.1"/>
    </source>
</evidence>
<keyword evidence="2 7" id="KW-0963">Cytoplasm</keyword>
<keyword evidence="3" id="KW-0677">Repeat</keyword>
<comment type="subunit">
    <text evidence="7">Forms oligomers.</text>
</comment>
<dbReference type="EMBL" id="QQZY01000002">
    <property type="protein sequence ID" value="RDI74988.1"/>
    <property type="molecule type" value="Genomic_DNA"/>
</dbReference>
<dbReference type="Proteomes" id="UP000254134">
    <property type="component" value="Unassembled WGS sequence"/>
</dbReference>
<evidence type="ECO:0000256" key="1">
    <source>
        <dbReference type="ARBA" id="ARBA00013860"/>
    </source>
</evidence>
<keyword evidence="10" id="KW-1185">Reference proteome</keyword>
<dbReference type="InterPro" id="IPR037914">
    <property type="entry name" value="SpoVT-AbrB_sf"/>
</dbReference>
<reference evidence="10" key="2">
    <citation type="journal article" date="2019" name="MicrobiologyOpen">
        <title>High-quality draft genome sequence of Gaiella occulta isolated from a 150 meter deep mineral water borehole and comparison with the genome sequences of other deep-branching lineages of the phylum Actinobacteria.</title>
        <authorList>
            <person name="Severino R."/>
            <person name="Froufe H.J.C."/>
            <person name="Barroso C."/>
            <person name="Albuquerque L."/>
            <person name="Lobo-da-Cunha A."/>
            <person name="da Costa M.S."/>
            <person name="Egas C."/>
        </authorList>
    </citation>
    <scope>NUCLEOTIDE SEQUENCE [LARGE SCALE GENOMIC DNA]</scope>
    <source>
        <strain evidence="10">F2-233</strain>
    </source>
</reference>
<dbReference type="PANTHER" id="PTHR34701">
    <property type="entry name" value="TRANSCRIPTIONAL REGULATOR MRAZ"/>
    <property type="match status" value="1"/>
</dbReference>
<evidence type="ECO:0000256" key="7">
    <source>
        <dbReference type="HAMAP-Rule" id="MF_01008"/>
    </source>
</evidence>
<reference evidence="9 10" key="1">
    <citation type="submission" date="2018-07" db="EMBL/GenBank/DDBJ databases">
        <title>High-quality-draft genome sequence of Gaiella occulta.</title>
        <authorList>
            <person name="Severino R."/>
            <person name="Froufe H.J.C."/>
            <person name="Rainey F.A."/>
            <person name="Barroso C."/>
            <person name="Albuquerque L."/>
            <person name="Lobo-Da-Cunha A."/>
            <person name="Da Costa M.S."/>
            <person name="Egas C."/>
        </authorList>
    </citation>
    <scope>NUCLEOTIDE SEQUENCE [LARGE SCALE GENOMIC DNA]</scope>
    <source>
        <strain evidence="9 10">F2-233</strain>
    </source>
</reference>
<evidence type="ECO:0000256" key="5">
    <source>
        <dbReference type="ARBA" id="ARBA00023125"/>
    </source>
</evidence>
<evidence type="ECO:0000256" key="4">
    <source>
        <dbReference type="ARBA" id="ARBA00023015"/>
    </source>
</evidence>
<dbReference type="InterPro" id="IPR035642">
    <property type="entry name" value="MraZ_N"/>
</dbReference>
<evidence type="ECO:0000256" key="2">
    <source>
        <dbReference type="ARBA" id="ARBA00022490"/>
    </source>
</evidence>
<keyword evidence="5 7" id="KW-0238">DNA-binding</keyword>
<keyword evidence="4 7" id="KW-0805">Transcription regulation</keyword>
<dbReference type="NCBIfam" id="TIGR00242">
    <property type="entry name" value="division/cell wall cluster transcriptional repressor MraZ"/>
    <property type="match status" value="1"/>
</dbReference>
<dbReference type="RefSeq" id="WP_114795249.1">
    <property type="nucleotide sequence ID" value="NZ_QQZY01000002.1"/>
</dbReference>